<dbReference type="AlphaFoldDB" id="A0A7R9I143"/>
<proteinExistence type="predicted"/>
<evidence type="ECO:0000313" key="1">
    <source>
        <dbReference type="EMBL" id="CAD7443572.1"/>
    </source>
</evidence>
<reference evidence="1" key="1">
    <citation type="submission" date="2020-11" db="EMBL/GenBank/DDBJ databases">
        <authorList>
            <person name="Tran Van P."/>
        </authorList>
    </citation>
    <scope>NUCLEOTIDE SEQUENCE</scope>
</reference>
<accession>A0A7R9I143</accession>
<name>A0A7R9I143_9NEOP</name>
<evidence type="ECO:0008006" key="2">
    <source>
        <dbReference type="Google" id="ProtNLM"/>
    </source>
</evidence>
<sequence length="138" mass="15925">MHEKHERWHFRSYKAQAQARQSDTATFDIAVLPPTSAAGRQQSHRVYLQVQQWLDNLFTPMDWSWQLIGKELVPVITFPPPAPEKQSHFICCGCKKGCEHNCKCKKSRLACSTICRCLEEVCNNTPSPSITMKKMWMT</sequence>
<organism evidence="1">
    <name type="scientific">Timema bartmani</name>
    <dbReference type="NCBI Taxonomy" id="61472"/>
    <lineage>
        <taxon>Eukaryota</taxon>
        <taxon>Metazoa</taxon>
        <taxon>Ecdysozoa</taxon>
        <taxon>Arthropoda</taxon>
        <taxon>Hexapoda</taxon>
        <taxon>Insecta</taxon>
        <taxon>Pterygota</taxon>
        <taxon>Neoptera</taxon>
        <taxon>Polyneoptera</taxon>
        <taxon>Phasmatodea</taxon>
        <taxon>Timematodea</taxon>
        <taxon>Timematoidea</taxon>
        <taxon>Timematidae</taxon>
        <taxon>Timema</taxon>
    </lineage>
</organism>
<protein>
    <recommendedName>
        <fullName evidence="2">Tesmin/TSO1-like CXC domain-containing protein</fullName>
    </recommendedName>
</protein>
<dbReference type="EMBL" id="OD566208">
    <property type="protein sequence ID" value="CAD7443572.1"/>
    <property type="molecule type" value="Genomic_DNA"/>
</dbReference>
<gene>
    <name evidence="1" type="ORF">TBIB3V08_LOCUS5974</name>
</gene>